<feature type="binding site" evidence="9">
    <location>
        <position position="23"/>
    </location>
    <ligand>
        <name>FAD</name>
        <dbReference type="ChEBI" id="CHEBI:57692"/>
    </ligand>
</feature>
<dbReference type="PATRIC" id="fig|888050.3.peg.1208"/>
<dbReference type="InterPro" id="IPR055275">
    <property type="entry name" value="Ferredox_Rdtase"/>
</dbReference>
<dbReference type="PRINTS" id="PR00419">
    <property type="entry name" value="ADXRDTASE"/>
</dbReference>
<comment type="cofactor">
    <cofactor evidence="1 9">
        <name>FAD</name>
        <dbReference type="ChEBI" id="CHEBI:57692"/>
    </cofactor>
</comment>
<dbReference type="GO" id="GO:0004324">
    <property type="term" value="F:ferredoxin-NADP+ reductase activity"/>
    <property type="evidence" value="ECO:0007669"/>
    <property type="project" value="UniProtKB-EC"/>
</dbReference>
<evidence type="ECO:0000259" key="12">
    <source>
        <dbReference type="Pfam" id="PF07992"/>
    </source>
</evidence>
<feature type="domain" description="FAD/NAD(P)-binding" evidence="12">
    <location>
        <begin position="14"/>
        <end position="178"/>
    </location>
</feature>
<evidence type="ECO:0000256" key="2">
    <source>
        <dbReference type="ARBA" id="ARBA00008312"/>
    </source>
</evidence>
<evidence type="ECO:0000256" key="11">
    <source>
        <dbReference type="SAM" id="MobiDB-lite"/>
    </source>
</evidence>
<evidence type="ECO:0000256" key="10">
    <source>
        <dbReference type="PIRSR" id="PIRSR000362-2"/>
    </source>
</evidence>
<dbReference type="Pfam" id="PF07992">
    <property type="entry name" value="Pyr_redox_2"/>
    <property type="match status" value="1"/>
</dbReference>
<feature type="binding site" evidence="9">
    <location>
        <position position="88"/>
    </location>
    <ligand>
        <name>FAD</name>
        <dbReference type="ChEBI" id="CHEBI:57692"/>
    </ligand>
</feature>
<comment type="caution">
    <text evidence="13">The sequence shown here is derived from an EMBL/GenBank/DDBJ whole genome shotgun (WGS) entry which is preliminary data.</text>
</comment>
<sequence>MVGIERRNSVTAVNVAVIGAGPAGIYASDILSKSGLEVNIDLFERLPAPYGLVRYGVAPDHPRIKQIIVALYKILQRGDIRLLGNVEVGRDITIEDLRDHYDAVIIATGADRDAPLDIPGVELPESYGAADFVSWYDGNPDYPRTWPLRAKSVAVVGVGNVALDVARVLAKHAEDMMTTEVPQNVAEGLAENPITDVHVFGRRGPAQVKFTPLELRELGKVPDVDVIVDEEDFDFDEGSEKTLRESNQQRQVVKTLTNYASVDSEEHTASRRIHIHLFQSPVEILADEKGHVKAFRTERTELTGDGSVRGTGLITTWPVEAVYRAVGYASSPIPGLPFDEERHVVPNIEGRVVPSPDSPLEDALLGIYATGWIKRGPVGLIGSTKSDAQQTIAHLVEDANEGRLHAKTSEVGHEAMVALLEERGVEYTTWQGWELLDAYERQLGEEYGELPEGRGMRERVKVVSRRAMTDISRGCEAGADLIGEMGEMGVPSAPERFEDYSGPGRRF</sequence>
<dbReference type="InterPro" id="IPR023753">
    <property type="entry name" value="FAD/NAD-binding_dom"/>
</dbReference>
<feature type="region of interest" description="Disordered" evidence="11">
    <location>
        <begin position="485"/>
        <end position="507"/>
    </location>
</feature>
<dbReference type="eggNOG" id="COG0493">
    <property type="taxonomic scope" value="Bacteria"/>
</dbReference>
<dbReference type="Proteomes" id="UP000013015">
    <property type="component" value="Unassembled WGS sequence"/>
</dbReference>
<evidence type="ECO:0000256" key="9">
    <source>
        <dbReference type="PIRSR" id="PIRSR000362-1"/>
    </source>
</evidence>
<dbReference type="SUPFAM" id="SSF51971">
    <property type="entry name" value="Nucleotide-binding domain"/>
    <property type="match status" value="1"/>
</dbReference>
<feature type="binding site" evidence="9">
    <location>
        <position position="44"/>
    </location>
    <ligand>
        <name>FAD</name>
        <dbReference type="ChEBI" id="CHEBI:57692"/>
    </ligand>
</feature>
<feature type="binding site" evidence="10">
    <location>
        <position position="214"/>
    </location>
    <ligand>
        <name>NADP(+)</name>
        <dbReference type="ChEBI" id="CHEBI:58349"/>
    </ligand>
</feature>
<evidence type="ECO:0000313" key="13">
    <source>
        <dbReference type="EMBL" id="ENO17994.1"/>
    </source>
</evidence>
<feature type="binding site" evidence="9">
    <location>
        <position position="52"/>
    </location>
    <ligand>
        <name>FAD</name>
        <dbReference type="ChEBI" id="CHEBI:57692"/>
    </ligand>
</feature>
<keyword evidence="4" id="KW-0285">Flavoprotein</keyword>
<evidence type="ECO:0000256" key="8">
    <source>
        <dbReference type="ARBA" id="ARBA00047776"/>
    </source>
</evidence>
<feature type="binding site" evidence="10">
    <location>
        <begin position="202"/>
        <end position="203"/>
    </location>
    <ligand>
        <name>NADP(+)</name>
        <dbReference type="ChEBI" id="CHEBI:58349"/>
    </ligand>
</feature>
<dbReference type="Gene3D" id="3.40.50.720">
    <property type="entry name" value="NAD(P)-binding Rossmann-like Domain"/>
    <property type="match status" value="1"/>
</dbReference>
<dbReference type="InterPro" id="IPR036188">
    <property type="entry name" value="FAD/NAD-bd_sf"/>
</dbReference>
<feature type="binding site" evidence="9">
    <location>
        <position position="372"/>
    </location>
    <ligand>
        <name>FAD</name>
        <dbReference type="ChEBI" id="CHEBI:57692"/>
    </ligand>
</feature>
<feature type="binding site" evidence="9">
    <location>
        <begin position="379"/>
        <end position="381"/>
    </location>
    <ligand>
        <name>FAD</name>
        <dbReference type="ChEBI" id="CHEBI:57692"/>
    </ligand>
</feature>
<reference evidence="13 14" key="1">
    <citation type="submission" date="2013-03" db="EMBL/GenBank/DDBJ databases">
        <title>Reference genome for the Human Microbiome Project.</title>
        <authorList>
            <person name="Aqrawi P."/>
            <person name="Ayvaz T."/>
            <person name="Bess C."/>
            <person name="Blankenburg K."/>
            <person name="Coyle M."/>
            <person name="Deng J."/>
            <person name="Forbes L."/>
            <person name="Fowler G."/>
            <person name="Francisco L."/>
            <person name="Fu Q."/>
            <person name="Gibbs R."/>
            <person name="Gross S."/>
            <person name="Gubbala S."/>
            <person name="Hale W."/>
            <person name="Hemphill L."/>
            <person name="Highlander S."/>
            <person name="Hirani K."/>
            <person name="Jackson L."/>
            <person name="Jakkamsetti A."/>
            <person name="Javaid M."/>
            <person name="Jayaseelan J.C."/>
            <person name="Jiang H."/>
            <person name="Joshi V."/>
            <person name="Korchina V."/>
            <person name="Kovar C."/>
            <person name="Lara F."/>
            <person name="Lee S."/>
            <person name="Liu Y."/>
            <person name="Mata R."/>
            <person name="Mathew T."/>
            <person name="Munidasa M."/>
            <person name="Muzny D."/>
            <person name="Nazareth L."/>
            <person name="Ngo R."/>
            <person name="Nguyen L."/>
            <person name="Nguyen N."/>
            <person name="Okwuonu G."/>
            <person name="Ongeri F."/>
            <person name="Palculict T."/>
            <person name="Patil S."/>
            <person name="Petrosino J."/>
            <person name="Pham C."/>
            <person name="Pham P."/>
            <person name="Pu L.-L."/>
            <person name="Qin X."/>
            <person name="Qu J."/>
            <person name="Reid J."/>
            <person name="Ross M."/>
            <person name="Ruth R."/>
            <person name="Saada N."/>
            <person name="San Lucas F."/>
            <person name="Santibanez J."/>
            <person name="Shang Y."/>
            <person name="Simmons D."/>
            <person name="Song X.-Z."/>
            <person name="Tang L.-Y."/>
            <person name="Thornton R."/>
            <person name="Warren J."/>
            <person name="Weissenberger G."/>
            <person name="Wilczek-Boney K."/>
            <person name="Worley K."/>
            <person name="Youmans B."/>
            <person name="Zhang J."/>
            <person name="Zhang L."/>
            <person name="Zhao Z."/>
            <person name="Zhou C."/>
            <person name="Zhu D."/>
            <person name="Zhu Y."/>
        </authorList>
    </citation>
    <scope>NUCLEOTIDE SEQUENCE [LARGE SCALE GENOMIC DNA]</scope>
    <source>
        <strain evidence="13 14">F0333</strain>
    </source>
</reference>
<evidence type="ECO:0000256" key="1">
    <source>
        <dbReference type="ARBA" id="ARBA00001974"/>
    </source>
</evidence>
<accession>N6WCN5</accession>
<evidence type="ECO:0000256" key="6">
    <source>
        <dbReference type="ARBA" id="ARBA00022857"/>
    </source>
</evidence>
<dbReference type="EMBL" id="AQHZ01000021">
    <property type="protein sequence ID" value="ENO17994.1"/>
    <property type="molecule type" value="Genomic_DNA"/>
</dbReference>
<keyword evidence="5 9" id="KW-0274">FAD</keyword>
<protein>
    <recommendedName>
        <fullName evidence="3">ferredoxin--NADP(+) reductase</fullName>
        <ecNumber evidence="3">1.18.1.2</ecNumber>
    </recommendedName>
</protein>
<dbReference type="InterPro" id="IPR021163">
    <property type="entry name" value="Ferredox_Rdtase_adrenod"/>
</dbReference>
<dbReference type="PIRSF" id="PIRSF000362">
    <property type="entry name" value="FNR"/>
    <property type="match status" value="1"/>
</dbReference>
<dbReference type="STRING" id="888050.HMPREF9004_1266"/>
<keyword evidence="14" id="KW-1185">Reference proteome</keyword>
<evidence type="ECO:0000256" key="5">
    <source>
        <dbReference type="ARBA" id="ARBA00022827"/>
    </source>
</evidence>
<dbReference type="PANTHER" id="PTHR48467">
    <property type="entry name" value="GLUTAMATE SYNTHASE 1 [NADH], CHLOROPLASTIC-LIKE"/>
    <property type="match status" value="1"/>
</dbReference>
<comment type="catalytic activity">
    <reaction evidence="8">
        <text>2 reduced [2Fe-2S]-[ferredoxin] + NADP(+) + H(+) = 2 oxidized [2Fe-2S]-[ferredoxin] + NADPH</text>
        <dbReference type="Rhea" id="RHEA:20125"/>
        <dbReference type="Rhea" id="RHEA-COMP:10000"/>
        <dbReference type="Rhea" id="RHEA-COMP:10001"/>
        <dbReference type="ChEBI" id="CHEBI:15378"/>
        <dbReference type="ChEBI" id="CHEBI:33737"/>
        <dbReference type="ChEBI" id="CHEBI:33738"/>
        <dbReference type="ChEBI" id="CHEBI:57783"/>
        <dbReference type="ChEBI" id="CHEBI:58349"/>
        <dbReference type="EC" id="1.18.1.2"/>
    </reaction>
</comment>
<gene>
    <name evidence="13" type="primary">fprA</name>
    <name evidence="13" type="ORF">HMPREF9004_1266</name>
</gene>
<dbReference type="Gene3D" id="3.50.50.60">
    <property type="entry name" value="FAD/NAD(P)-binding domain"/>
    <property type="match status" value="1"/>
</dbReference>
<dbReference type="HOGENOM" id="CLU_024722_4_0_11"/>
<proteinExistence type="inferred from homology"/>
<evidence type="ECO:0000256" key="7">
    <source>
        <dbReference type="ARBA" id="ARBA00023002"/>
    </source>
</evidence>
<comment type="similarity">
    <text evidence="2">Belongs to the ferredoxin--NADP reductase type 1 family.</text>
</comment>
<evidence type="ECO:0000256" key="4">
    <source>
        <dbReference type="ARBA" id="ARBA00022630"/>
    </source>
</evidence>
<dbReference type="AlphaFoldDB" id="N6WCN5"/>
<feature type="binding site" evidence="10">
    <location>
        <position position="379"/>
    </location>
    <ligand>
        <name>NADP(+)</name>
        <dbReference type="ChEBI" id="CHEBI:58349"/>
    </ligand>
</feature>
<dbReference type="EC" id="1.18.1.2" evidence="3"/>
<evidence type="ECO:0000313" key="14">
    <source>
        <dbReference type="Proteomes" id="UP000013015"/>
    </source>
</evidence>
<organism evidence="13 14">
    <name type="scientific">Schaalia cardiffensis F0333</name>
    <dbReference type="NCBI Taxonomy" id="888050"/>
    <lineage>
        <taxon>Bacteria</taxon>
        <taxon>Bacillati</taxon>
        <taxon>Actinomycetota</taxon>
        <taxon>Actinomycetes</taxon>
        <taxon>Actinomycetales</taxon>
        <taxon>Actinomycetaceae</taxon>
        <taxon>Schaalia</taxon>
    </lineage>
</organism>
<evidence type="ECO:0000256" key="3">
    <source>
        <dbReference type="ARBA" id="ARBA00013223"/>
    </source>
</evidence>
<dbReference type="PANTHER" id="PTHR48467:SF1">
    <property type="entry name" value="GLUTAMATE SYNTHASE 1 [NADH], CHLOROPLASTIC-LIKE"/>
    <property type="match status" value="1"/>
</dbReference>
<keyword evidence="7 13" id="KW-0560">Oxidoreductase</keyword>
<name>N6WCN5_9ACTO</name>
<keyword evidence="6 10" id="KW-0521">NADP</keyword>